<dbReference type="RefSeq" id="WP_265674364.1">
    <property type="nucleotide sequence ID" value="NZ_JAKRRY010000008.1"/>
</dbReference>
<dbReference type="SMART" id="SM00073">
    <property type="entry name" value="HPT"/>
    <property type="match status" value="1"/>
</dbReference>
<dbReference type="CDD" id="cd16172">
    <property type="entry name" value="TorS_sensor_domain"/>
    <property type="match status" value="1"/>
</dbReference>
<evidence type="ECO:0000256" key="13">
    <source>
        <dbReference type="ARBA" id="ARBA00023012"/>
    </source>
</evidence>
<dbReference type="Proteomes" id="UP001155587">
    <property type="component" value="Unassembled WGS sequence"/>
</dbReference>
<comment type="catalytic activity">
    <reaction evidence="1">
        <text>ATP + protein L-histidine = ADP + protein N-phospho-L-histidine.</text>
        <dbReference type="EC" id="2.7.13.3"/>
    </reaction>
</comment>
<dbReference type="PRINTS" id="PR00344">
    <property type="entry name" value="BCTRLSENSOR"/>
</dbReference>
<evidence type="ECO:0000313" key="23">
    <source>
        <dbReference type="Proteomes" id="UP001155587"/>
    </source>
</evidence>
<dbReference type="GO" id="GO:0005886">
    <property type="term" value="C:plasma membrane"/>
    <property type="evidence" value="ECO:0007669"/>
    <property type="project" value="UniProtKB-SubCell"/>
</dbReference>
<dbReference type="CDD" id="cd00082">
    <property type="entry name" value="HisKA"/>
    <property type="match status" value="1"/>
</dbReference>
<dbReference type="FunFam" id="3.30.565.10:FF:000010">
    <property type="entry name" value="Sensor histidine kinase RcsC"/>
    <property type="match status" value="1"/>
</dbReference>
<evidence type="ECO:0000256" key="10">
    <source>
        <dbReference type="ARBA" id="ARBA00022801"/>
    </source>
</evidence>
<evidence type="ECO:0000259" key="20">
    <source>
        <dbReference type="PROSITE" id="PS50885"/>
    </source>
</evidence>
<dbReference type="Gene3D" id="1.20.120.160">
    <property type="entry name" value="HPT domain"/>
    <property type="match status" value="1"/>
</dbReference>
<dbReference type="InterPro" id="IPR004358">
    <property type="entry name" value="Sig_transdc_His_kin-like_C"/>
</dbReference>
<evidence type="ECO:0000259" key="18">
    <source>
        <dbReference type="PROSITE" id="PS50109"/>
    </source>
</evidence>
<dbReference type="CDD" id="cd00088">
    <property type="entry name" value="HPT"/>
    <property type="match status" value="1"/>
</dbReference>
<evidence type="ECO:0000256" key="9">
    <source>
        <dbReference type="ARBA" id="ARBA00022777"/>
    </source>
</evidence>
<name>A0A9X3CM62_9VIBR</name>
<dbReference type="Pfam" id="PF01627">
    <property type="entry name" value="Hpt"/>
    <property type="match status" value="1"/>
</dbReference>
<keyword evidence="7 17" id="KW-0812">Transmembrane</keyword>
<keyword evidence="9 22" id="KW-0418">Kinase</keyword>
<dbReference type="InterPro" id="IPR014302">
    <property type="entry name" value="Sig_transdc_His_kinase_TorS"/>
</dbReference>
<keyword evidence="23" id="KW-1185">Reference proteome</keyword>
<evidence type="ECO:0000256" key="1">
    <source>
        <dbReference type="ARBA" id="ARBA00000085"/>
    </source>
</evidence>
<evidence type="ECO:0000256" key="8">
    <source>
        <dbReference type="ARBA" id="ARBA00022741"/>
    </source>
</evidence>
<dbReference type="Pfam" id="PF00512">
    <property type="entry name" value="HisKA"/>
    <property type="match status" value="1"/>
</dbReference>
<feature type="modified residue" description="4-aspartylphosphate" evidence="16">
    <location>
        <position position="763"/>
    </location>
</feature>
<dbReference type="PROSITE" id="PS50894">
    <property type="entry name" value="HPT"/>
    <property type="match status" value="1"/>
</dbReference>
<dbReference type="EMBL" id="JAKRRY010000008">
    <property type="protein sequence ID" value="MCW8345958.1"/>
    <property type="molecule type" value="Genomic_DNA"/>
</dbReference>
<dbReference type="InterPro" id="IPR005467">
    <property type="entry name" value="His_kinase_dom"/>
</dbReference>
<dbReference type="InterPro" id="IPR003661">
    <property type="entry name" value="HisK_dim/P_dom"/>
</dbReference>
<dbReference type="FunFam" id="1.10.287.130:FF:000004">
    <property type="entry name" value="Ethylene receptor 1"/>
    <property type="match status" value="1"/>
</dbReference>
<evidence type="ECO:0000256" key="14">
    <source>
        <dbReference type="ARBA" id="ARBA00023136"/>
    </source>
</evidence>
<dbReference type="NCBIfam" id="TIGR02956">
    <property type="entry name" value="TMAO_torS"/>
    <property type="match status" value="1"/>
</dbReference>
<feature type="modified residue" description="Phosphohistidine" evidence="15">
    <location>
        <position position="913"/>
    </location>
</feature>
<dbReference type="PIRSF" id="PIRSF036437">
    <property type="entry name" value="HK_TorS"/>
    <property type="match status" value="1"/>
</dbReference>
<protein>
    <recommendedName>
        <fullName evidence="3">histidine kinase</fullName>
        <ecNumber evidence="3">2.7.13.3</ecNumber>
    </recommendedName>
</protein>
<dbReference type="Gene3D" id="3.30.565.10">
    <property type="entry name" value="Histidine kinase-like ATPase, C-terminal domain"/>
    <property type="match status" value="1"/>
</dbReference>
<evidence type="ECO:0000256" key="7">
    <source>
        <dbReference type="ARBA" id="ARBA00022692"/>
    </source>
</evidence>
<accession>A0A9X3CM62</accession>
<dbReference type="Pfam" id="PF00072">
    <property type="entry name" value="Response_reg"/>
    <property type="match status" value="1"/>
</dbReference>
<dbReference type="SMART" id="SM00448">
    <property type="entry name" value="REC"/>
    <property type="match status" value="1"/>
</dbReference>
<dbReference type="GO" id="GO:0005524">
    <property type="term" value="F:ATP binding"/>
    <property type="evidence" value="ECO:0007669"/>
    <property type="project" value="UniProtKB-KW"/>
</dbReference>
<dbReference type="CDD" id="cd16922">
    <property type="entry name" value="HATPase_EvgS-ArcB-TorS-like"/>
    <property type="match status" value="1"/>
</dbReference>
<evidence type="ECO:0000256" key="17">
    <source>
        <dbReference type="SAM" id="Phobius"/>
    </source>
</evidence>
<feature type="domain" description="Response regulatory" evidence="19">
    <location>
        <begin position="714"/>
        <end position="832"/>
    </location>
</feature>
<evidence type="ECO:0000256" key="15">
    <source>
        <dbReference type="PROSITE-ProRule" id="PRU00110"/>
    </source>
</evidence>
<dbReference type="InterPro" id="IPR001789">
    <property type="entry name" value="Sig_transdc_resp-reg_receiver"/>
</dbReference>
<dbReference type="PROSITE" id="PS50110">
    <property type="entry name" value="RESPONSE_REGULATORY"/>
    <property type="match status" value="1"/>
</dbReference>
<dbReference type="SMART" id="SM00387">
    <property type="entry name" value="HATPase_c"/>
    <property type="match status" value="1"/>
</dbReference>
<keyword evidence="14 17" id="KW-0472">Membrane</keyword>
<dbReference type="InterPro" id="IPR011006">
    <property type="entry name" value="CheY-like_superfamily"/>
</dbReference>
<feature type="domain" description="HAMP" evidence="20">
    <location>
        <begin position="360"/>
        <end position="412"/>
    </location>
</feature>
<keyword evidence="10" id="KW-0378">Hydrolase</keyword>
<gene>
    <name evidence="22" type="primary">torS</name>
    <name evidence="22" type="ORF">MD535_08050</name>
</gene>
<dbReference type="InterPro" id="IPR036097">
    <property type="entry name" value="HisK_dim/P_sf"/>
</dbReference>
<dbReference type="Pfam" id="PF21689">
    <property type="entry name" value="TorS_sensor_domain"/>
    <property type="match status" value="1"/>
</dbReference>
<dbReference type="Gene3D" id="3.40.50.2300">
    <property type="match status" value="1"/>
</dbReference>
<dbReference type="InterPro" id="IPR037952">
    <property type="entry name" value="Sensor_TorS"/>
</dbReference>
<proteinExistence type="predicted"/>
<dbReference type="Gene3D" id="1.10.287.130">
    <property type="match status" value="1"/>
</dbReference>
<evidence type="ECO:0000256" key="12">
    <source>
        <dbReference type="ARBA" id="ARBA00022989"/>
    </source>
</evidence>
<feature type="domain" description="Histidine kinase" evidence="18">
    <location>
        <begin position="476"/>
        <end position="693"/>
    </location>
</feature>
<evidence type="ECO:0000256" key="16">
    <source>
        <dbReference type="PROSITE-ProRule" id="PRU00169"/>
    </source>
</evidence>
<dbReference type="SUPFAM" id="SSF47384">
    <property type="entry name" value="Homodimeric domain of signal transducing histidine kinase"/>
    <property type="match status" value="1"/>
</dbReference>
<dbReference type="GO" id="GO:0016787">
    <property type="term" value="F:hydrolase activity"/>
    <property type="evidence" value="ECO:0007669"/>
    <property type="project" value="UniProtKB-KW"/>
</dbReference>
<dbReference type="InterPro" id="IPR003594">
    <property type="entry name" value="HATPase_dom"/>
</dbReference>
<comment type="caution">
    <text evidence="22">The sequence shown here is derived from an EMBL/GenBank/DDBJ whole genome shotgun (WGS) entry which is preliminary data.</text>
</comment>
<keyword evidence="12 17" id="KW-1133">Transmembrane helix</keyword>
<evidence type="ECO:0000256" key="2">
    <source>
        <dbReference type="ARBA" id="ARBA00004651"/>
    </source>
</evidence>
<reference evidence="22" key="1">
    <citation type="submission" date="2022-02" db="EMBL/GenBank/DDBJ databases">
        <title>Vibrio sp. nov, a new bacterium isolated from seawater.</title>
        <authorList>
            <person name="Yuan Y."/>
        </authorList>
    </citation>
    <scope>NUCLEOTIDE SEQUENCE</scope>
    <source>
        <strain evidence="22">ZSDZ65</strain>
    </source>
</reference>
<dbReference type="Gene3D" id="1.20.58.920">
    <property type="match status" value="1"/>
</dbReference>
<dbReference type="GO" id="GO:0000155">
    <property type="term" value="F:phosphorelay sensor kinase activity"/>
    <property type="evidence" value="ECO:0007669"/>
    <property type="project" value="InterPro"/>
</dbReference>
<evidence type="ECO:0000313" key="22">
    <source>
        <dbReference type="EMBL" id="MCW8345958.1"/>
    </source>
</evidence>
<dbReference type="PROSITE" id="PS50109">
    <property type="entry name" value="HIS_KIN"/>
    <property type="match status" value="1"/>
</dbReference>
<dbReference type="InterPro" id="IPR003660">
    <property type="entry name" value="HAMP_dom"/>
</dbReference>
<comment type="subcellular location">
    <subcellularLocation>
        <location evidence="2">Cell membrane</location>
        <topology evidence="2">Multi-pass membrane protein</topology>
    </subcellularLocation>
</comment>
<sequence length="971" mass="106858">MLLAKASIGRKLFFSFAVMALLVLFSTAIGVSGFSLVAKTERKVVEAAMPSMLEAREVSELSTSIIASVQTLSNAKTKVQHQQAGKKLFGQLESLLSHIKTLGSDSFDSELLGQLEQDVQAILDSLIELGMSVERRIELDQSILEKVGQLRVAAQELEELTRTQVLNTSTIAVANVTHIYGLLEKNKKEDALDALDSLVEIDLDLSERLHELHLLAFKTLNQIEESRTVTVLERIEELQSSYQYNITIMKRRVQGVEDPARSKQMTQLLAQLEQGADVFALMKQTNFEGRHSLTLNQETLDQLTALNKTVAKLVDQSNAATSQAVAQLSSTLNYAQLTLTLLSILSFVIVVVIVWRVVYLSVVKRLAAYSSALLSIAKGQLKVDLVVKGNDELAHMGQAIITARDTAQSLKTVAESEASARKALQEHKAHLEQTIADRTIELQNSNASLNREVKNHAQVRNDAEQASRAKTAFLATMSHEIRTPMNGVLGTAALMEETPLDERQQHYLGVINRSGQNLLAILNDVLDYSKIEAGHLDIRNNPFDLTRMVRDCYQLMHGKALEKQLEFKFSIDVDVQSVYCGDVTRLSQVLNNLVGNAIKFTDEGEVSIHVSRDPDDETCLVFEVSDTGMGISPNDQLALFDAFTQASHGKSVSGGTGLGLAISQKLVNAMHGQIYVDSLGEGSRFWFIVPLETSEFDKQDVYEPIGRADAVSAKVLLVEDNPVNLMVAEGFLVNMGHHVRCAENGADAEVLFTENDFDIALLDINLPDTDGVTLMKNLKSQSTNGDEQIPMIAVSAHVFTEEVEGYLRAGFDGYLPKPIDREALKSLIQSKIHGRELRAAPIPLIEVDMEANMGLKNTTMVDEQVLEQDVKVLGVTRMTKIVDAFTSSSQVTLEELERAAQQGEAKRVKDLAHKLKGSAGALGLTTLFEHCLTIEKSQDPIGDYIRLVDHIVSVKAQSVAVLNNILVRLTR</sequence>
<evidence type="ECO:0000256" key="5">
    <source>
        <dbReference type="ARBA" id="ARBA00022553"/>
    </source>
</evidence>
<dbReference type="SMART" id="SM00388">
    <property type="entry name" value="HisKA"/>
    <property type="match status" value="1"/>
</dbReference>
<dbReference type="CDD" id="cd17546">
    <property type="entry name" value="REC_hyHK_CKI1_RcsC-like"/>
    <property type="match status" value="1"/>
</dbReference>
<dbReference type="InterPro" id="IPR038188">
    <property type="entry name" value="TorS_sensor_sf"/>
</dbReference>
<organism evidence="22 23">
    <name type="scientific">Vibrio qingdaonensis</name>
    <dbReference type="NCBI Taxonomy" id="2829491"/>
    <lineage>
        <taxon>Bacteria</taxon>
        <taxon>Pseudomonadati</taxon>
        <taxon>Pseudomonadota</taxon>
        <taxon>Gammaproteobacteria</taxon>
        <taxon>Vibrionales</taxon>
        <taxon>Vibrionaceae</taxon>
        <taxon>Vibrio</taxon>
    </lineage>
</organism>
<dbReference type="Gene3D" id="6.10.340.10">
    <property type="match status" value="1"/>
</dbReference>
<dbReference type="SUPFAM" id="SSF52172">
    <property type="entry name" value="CheY-like"/>
    <property type="match status" value="1"/>
</dbReference>
<keyword evidence="11" id="KW-0067">ATP-binding</keyword>
<keyword evidence="4" id="KW-1003">Cell membrane</keyword>
<evidence type="ECO:0000259" key="21">
    <source>
        <dbReference type="PROSITE" id="PS50894"/>
    </source>
</evidence>
<feature type="domain" description="HPt" evidence="21">
    <location>
        <begin position="874"/>
        <end position="971"/>
    </location>
</feature>
<dbReference type="InterPro" id="IPR036890">
    <property type="entry name" value="HATPase_C_sf"/>
</dbReference>
<keyword evidence="6 22" id="KW-0808">Transferase</keyword>
<keyword evidence="5 16" id="KW-0597">Phosphoprotein</keyword>
<dbReference type="AlphaFoldDB" id="A0A9X3CM62"/>
<dbReference type="SUPFAM" id="SSF55874">
    <property type="entry name" value="ATPase domain of HSP90 chaperone/DNA topoisomerase II/histidine kinase"/>
    <property type="match status" value="1"/>
</dbReference>
<dbReference type="PANTHER" id="PTHR45339:SF1">
    <property type="entry name" value="HYBRID SIGNAL TRANSDUCTION HISTIDINE KINASE J"/>
    <property type="match status" value="1"/>
</dbReference>
<dbReference type="InterPro" id="IPR036641">
    <property type="entry name" value="HPT_dom_sf"/>
</dbReference>
<dbReference type="EC" id="2.7.13.3" evidence="3"/>
<dbReference type="SUPFAM" id="SSF47226">
    <property type="entry name" value="Histidine-containing phosphotransfer domain, HPT domain"/>
    <property type="match status" value="1"/>
</dbReference>
<evidence type="ECO:0000259" key="19">
    <source>
        <dbReference type="PROSITE" id="PS50110"/>
    </source>
</evidence>
<feature type="transmembrane region" description="Helical" evidence="17">
    <location>
        <begin position="337"/>
        <end position="358"/>
    </location>
</feature>
<dbReference type="PANTHER" id="PTHR45339">
    <property type="entry name" value="HYBRID SIGNAL TRANSDUCTION HISTIDINE KINASE J"/>
    <property type="match status" value="1"/>
</dbReference>
<dbReference type="Pfam" id="PF02518">
    <property type="entry name" value="HATPase_c"/>
    <property type="match status" value="1"/>
</dbReference>
<evidence type="ECO:0000256" key="6">
    <source>
        <dbReference type="ARBA" id="ARBA00022679"/>
    </source>
</evidence>
<keyword evidence="8" id="KW-0547">Nucleotide-binding</keyword>
<dbReference type="PROSITE" id="PS50885">
    <property type="entry name" value="HAMP"/>
    <property type="match status" value="1"/>
</dbReference>
<keyword evidence="13" id="KW-0902">Two-component regulatory system</keyword>
<evidence type="ECO:0000256" key="4">
    <source>
        <dbReference type="ARBA" id="ARBA00022475"/>
    </source>
</evidence>
<dbReference type="InterPro" id="IPR008207">
    <property type="entry name" value="Sig_transdc_His_kin_Hpt_dom"/>
</dbReference>
<evidence type="ECO:0000256" key="11">
    <source>
        <dbReference type="ARBA" id="ARBA00022840"/>
    </source>
</evidence>
<evidence type="ECO:0000256" key="3">
    <source>
        <dbReference type="ARBA" id="ARBA00012438"/>
    </source>
</evidence>